<feature type="region of interest" description="Disordered" evidence="1">
    <location>
        <begin position="140"/>
        <end position="164"/>
    </location>
</feature>
<protein>
    <submittedName>
        <fullName evidence="2">Uncharacterized protein</fullName>
    </submittedName>
</protein>
<reference evidence="2 3" key="1">
    <citation type="submission" date="2024-10" db="EMBL/GenBank/DDBJ databases">
        <title>Updated reference genomes for cyclostephanoid diatoms.</title>
        <authorList>
            <person name="Roberts W.R."/>
            <person name="Alverson A.J."/>
        </authorList>
    </citation>
    <scope>NUCLEOTIDE SEQUENCE [LARGE SCALE GENOMIC DNA]</scope>
    <source>
        <strain evidence="2 3">AJA010-31</strain>
    </source>
</reference>
<evidence type="ECO:0000313" key="2">
    <source>
        <dbReference type="EMBL" id="KAL3795306.1"/>
    </source>
</evidence>
<dbReference type="EMBL" id="JALLPJ020000323">
    <property type="protein sequence ID" value="KAL3795306.1"/>
    <property type="molecule type" value="Genomic_DNA"/>
</dbReference>
<sequence length="189" mass="20680">MEEESLKPGQKHPTPTPGNGDRVFYETLYRQRPDSEMAQEWCVLPATSLFDYRIALLWMSIVVIVRCLKLYFVMLMSPAVVSAAGIIANSFIEPSHACTNPILYNTPSFILQHNIRCIAYGVLSEEEASKVYKLIVKRKGSKKPSSSSPAKPSSSAGAKKKKSKIVMDDVEYDAGMGAGGDEGIGVTAM</sequence>
<evidence type="ECO:0000313" key="3">
    <source>
        <dbReference type="Proteomes" id="UP001530400"/>
    </source>
</evidence>
<feature type="region of interest" description="Disordered" evidence="1">
    <location>
        <begin position="1"/>
        <end position="22"/>
    </location>
</feature>
<proteinExistence type="predicted"/>
<dbReference type="PANTHER" id="PTHR33828:SF2">
    <property type="entry name" value="NUCLEOLIN"/>
    <property type="match status" value="1"/>
</dbReference>
<evidence type="ECO:0000256" key="1">
    <source>
        <dbReference type="SAM" id="MobiDB-lite"/>
    </source>
</evidence>
<dbReference type="PANTHER" id="PTHR33828">
    <property type="entry name" value="OS05G0596200 PROTEIN"/>
    <property type="match status" value="1"/>
</dbReference>
<comment type="caution">
    <text evidence="2">The sequence shown here is derived from an EMBL/GenBank/DDBJ whole genome shotgun (WGS) entry which is preliminary data.</text>
</comment>
<dbReference type="AlphaFoldDB" id="A0ABD3Q6W2"/>
<feature type="compositionally biased region" description="Low complexity" evidence="1">
    <location>
        <begin position="143"/>
        <end position="157"/>
    </location>
</feature>
<gene>
    <name evidence="2" type="ORF">ACHAWO_006940</name>
</gene>
<keyword evidence="3" id="KW-1185">Reference proteome</keyword>
<name>A0ABD3Q6W2_9STRA</name>
<dbReference type="Proteomes" id="UP001530400">
    <property type="component" value="Unassembled WGS sequence"/>
</dbReference>
<accession>A0ABD3Q6W2</accession>
<organism evidence="2 3">
    <name type="scientific">Cyclotella atomus</name>
    <dbReference type="NCBI Taxonomy" id="382360"/>
    <lineage>
        <taxon>Eukaryota</taxon>
        <taxon>Sar</taxon>
        <taxon>Stramenopiles</taxon>
        <taxon>Ochrophyta</taxon>
        <taxon>Bacillariophyta</taxon>
        <taxon>Coscinodiscophyceae</taxon>
        <taxon>Thalassiosirophycidae</taxon>
        <taxon>Stephanodiscales</taxon>
        <taxon>Stephanodiscaceae</taxon>
        <taxon>Cyclotella</taxon>
    </lineage>
</organism>